<proteinExistence type="predicted"/>
<dbReference type="Proteomes" id="UP000483362">
    <property type="component" value="Unassembled WGS sequence"/>
</dbReference>
<gene>
    <name evidence="2" type="ORF">FYJ29_07880</name>
</gene>
<organism evidence="2 3">
    <name type="scientific">Sodaliphilus pleomorphus</name>
    <dbReference type="NCBI Taxonomy" id="2606626"/>
    <lineage>
        <taxon>Bacteria</taxon>
        <taxon>Pseudomonadati</taxon>
        <taxon>Bacteroidota</taxon>
        <taxon>Bacteroidia</taxon>
        <taxon>Bacteroidales</taxon>
        <taxon>Muribaculaceae</taxon>
        <taxon>Sodaliphilus</taxon>
    </lineage>
</organism>
<evidence type="ECO:0000313" key="2">
    <source>
        <dbReference type="EMBL" id="MSS17671.1"/>
    </source>
</evidence>
<dbReference type="EMBL" id="VULT01000011">
    <property type="protein sequence ID" value="MSS17671.1"/>
    <property type="molecule type" value="Genomic_DNA"/>
</dbReference>
<dbReference type="AlphaFoldDB" id="A0A6L5XBQ5"/>
<reference evidence="2 3" key="1">
    <citation type="submission" date="2019-08" db="EMBL/GenBank/DDBJ databases">
        <title>In-depth cultivation of the pig gut microbiome towards novel bacterial diversity and tailored functional studies.</title>
        <authorList>
            <person name="Wylensek D."/>
            <person name="Hitch T.C.A."/>
            <person name="Clavel T."/>
        </authorList>
    </citation>
    <scope>NUCLEOTIDE SEQUENCE [LARGE SCALE GENOMIC DNA]</scope>
    <source>
        <strain evidence="2 3">Oil-RF-744-WCA-WT-10</strain>
    </source>
</reference>
<dbReference type="RefSeq" id="WP_154327752.1">
    <property type="nucleotide sequence ID" value="NZ_CP045696.1"/>
</dbReference>
<name>A0A6L5XBQ5_9BACT</name>
<keyword evidence="3" id="KW-1185">Reference proteome</keyword>
<protein>
    <recommendedName>
        <fullName evidence="1">AbiEi antitoxin C-terminal domain-containing protein</fullName>
    </recommendedName>
</protein>
<dbReference type="InterPro" id="IPR018547">
    <property type="entry name" value="AbiEi_C"/>
</dbReference>
<comment type="caution">
    <text evidence="2">The sequence shown here is derived from an EMBL/GenBank/DDBJ whole genome shotgun (WGS) entry which is preliminary data.</text>
</comment>
<feature type="domain" description="AbiEi antitoxin C-terminal" evidence="1">
    <location>
        <begin position="69"/>
        <end position="212"/>
    </location>
</feature>
<evidence type="ECO:0000313" key="3">
    <source>
        <dbReference type="Proteomes" id="UP000483362"/>
    </source>
</evidence>
<dbReference type="Pfam" id="PF09407">
    <property type="entry name" value="AbiEi_1"/>
    <property type="match status" value="1"/>
</dbReference>
<sequence>MTLRKWIEDRAIHGYPTFSVEDVRATGLCSSEQILQNELSRLCLNKTIANVYRGYYVIIPVHYVLRGSVPATYYIDQLMAYLKKPYYVCMLSAAELLGAAHQRPQQFSIMTIFPKRRIVSTRNVTIEWFYRNTLPPEEAFVTKNTETGTICISNPLLTAADLVQYQQHVGGLSRVATILEELSEQIDVKKQFTPLVACVKKVVWQRLGYLLENVVEQKKLADDLYEQLSASSGYLKYQPLSTSAVDRSSLRDSRWKININIVIETDDI</sequence>
<accession>A0A6L5XBQ5</accession>
<evidence type="ECO:0000259" key="1">
    <source>
        <dbReference type="Pfam" id="PF09407"/>
    </source>
</evidence>